<dbReference type="InterPro" id="IPR015415">
    <property type="entry name" value="Spast_Vps4_C"/>
</dbReference>
<dbReference type="Gene3D" id="3.40.50.300">
    <property type="entry name" value="P-loop containing nucleotide triphosphate hydrolases"/>
    <property type="match status" value="1"/>
</dbReference>
<gene>
    <name evidence="6" type="primary">LOC100374234</name>
</gene>
<evidence type="ECO:0000256" key="3">
    <source>
        <dbReference type="ARBA" id="ARBA00022840"/>
    </source>
</evidence>
<keyword evidence="2" id="KW-0547">Nucleotide-binding</keyword>
<dbReference type="InterPro" id="IPR003959">
    <property type="entry name" value="ATPase_AAA_core"/>
</dbReference>
<sequence length="315" mass="35790">MSGDDYVGWSDVIGQKDVKNTLMSTIITPLRTRGCNLPFTSVLICGPPGTGKTLLRQAIEHELGDVVSFHSKHSSDFISKGFSKQLLKSFLQQSSEIRPAVIWIDDLFSTDGMFPCAFCRGLEGENLQRYITCWMNTNDVNKEGVVIVGSTQNPWVADESLIQSFHHHVYMGKMEEESRYRMIQRSLKDEIHVLKEGDLWKIAQHTNSFTGADMQILIRSACSQPLRRITKSHHFKKVSKARDNPGELKDIFYKPCDANDEGAIAMPWTDVPADRLILPVITMDDFLQAMTSTRSSVRDEEWQEIYNFKSVFSQS</sequence>
<accession>A0ABM0GSC7</accession>
<reference evidence="6" key="1">
    <citation type="submission" date="2025-08" db="UniProtKB">
        <authorList>
            <consortium name="RefSeq"/>
        </authorList>
    </citation>
    <scope>IDENTIFICATION</scope>
    <source>
        <tissue evidence="6">Testes</tissue>
    </source>
</reference>
<dbReference type="Proteomes" id="UP000694865">
    <property type="component" value="Unplaced"/>
</dbReference>
<comment type="similarity">
    <text evidence="1">Belongs to the AAA ATPase family.</text>
</comment>
<evidence type="ECO:0000313" key="6">
    <source>
        <dbReference type="RefSeq" id="XP_002736299.1"/>
    </source>
</evidence>
<keyword evidence="5" id="KW-1185">Reference proteome</keyword>
<dbReference type="Pfam" id="PF00004">
    <property type="entry name" value="AAA"/>
    <property type="match status" value="1"/>
</dbReference>
<dbReference type="SUPFAM" id="SSF52540">
    <property type="entry name" value="P-loop containing nucleoside triphosphate hydrolases"/>
    <property type="match status" value="1"/>
</dbReference>
<evidence type="ECO:0000259" key="4">
    <source>
        <dbReference type="SMART" id="SM00382"/>
    </source>
</evidence>
<dbReference type="Pfam" id="PF09336">
    <property type="entry name" value="Vps4_C"/>
    <property type="match status" value="1"/>
</dbReference>
<keyword evidence="3" id="KW-0067">ATP-binding</keyword>
<dbReference type="SMART" id="SM00382">
    <property type="entry name" value="AAA"/>
    <property type="match status" value="1"/>
</dbReference>
<proteinExistence type="inferred from homology"/>
<dbReference type="Pfam" id="PF17862">
    <property type="entry name" value="AAA_lid_3"/>
    <property type="match status" value="1"/>
</dbReference>
<feature type="domain" description="AAA+ ATPase" evidence="4">
    <location>
        <begin position="38"/>
        <end position="175"/>
    </location>
</feature>
<evidence type="ECO:0000256" key="1">
    <source>
        <dbReference type="ARBA" id="ARBA00006914"/>
    </source>
</evidence>
<dbReference type="InterPro" id="IPR027417">
    <property type="entry name" value="P-loop_NTPase"/>
</dbReference>
<protein>
    <submittedName>
        <fullName evidence="6">Vacuolar protein sorting-associated protein 4B-like</fullName>
    </submittedName>
</protein>
<dbReference type="Gene3D" id="1.10.8.60">
    <property type="match status" value="1"/>
</dbReference>
<dbReference type="GeneID" id="100374234"/>
<dbReference type="InterPro" id="IPR050304">
    <property type="entry name" value="MT-severing_AAA_ATPase"/>
</dbReference>
<dbReference type="PANTHER" id="PTHR23074:SF83">
    <property type="entry name" value="VACUOLAR PROTEIN SORTING-ASSOCIATED PROTEIN 4A"/>
    <property type="match status" value="1"/>
</dbReference>
<dbReference type="PANTHER" id="PTHR23074">
    <property type="entry name" value="AAA DOMAIN-CONTAINING"/>
    <property type="match status" value="1"/>
</dbReference>
<dbReference type="InterPro" id="IPR041569">
    <property type="entry name" value="AAA_lid_3"/>
</dbReference>
<organism evidence="5 6">
    <name type="scientific">Saccoglossus kowalevskii</name>
    <name type="common">Acorn worm</name>
    <dbReference type="NCBI Taxonomy" id="10224"/>
    <lineage>
        <taxon>Eukaryota</taxon>
        <taxon>Metazoa</taxon>
        <taxon>Hemichordata</taxon>
        <taxon>Enteropneusta</taxon>
        <taxon>Harrimaniidae</taxon>
        <taxon>Saccoglossus</taxon>
    </lineage>
</organism>
<dbReference type="RefSeq" id="XP_002736299.1">
    <property type="nucleotide sequence ID" value="XM_002736253.2"/>
</dbReference>
<evidence type="ECO:0000256" key="2">
    <source>
        <dbReference type="ARBA" id="ARBA00022741"/>
    </source>
</evidence>
<name>A0ABM0GSC7_SACKO</name>
<dbReference type="InterPro" id="IPR003593">
    <property type="entry name" value="AAA+_ATPase"/>
</dbReference>
<evidence type="ECO:0000313" key="5">
    <source>
        <dbReference type="Proteomes" id="UP000694865"/>
    </source>
</evidence>